<dbReference type="VEuPathDB" id="TriTrypDB:Tbg972.5.90"/>
<evidence type="ECO:0000259" key="10">
    <source>
        <dbReference type="Pfam" id="PF13206"/>
    </source>
</evidence>
<dbReference type="AlphaFoldDB" id="M4SVQ0"/>
<dbReference type="VEuPathDB" id="TriTrypDB:Tb427_000502000"/>
<organism evidence="11">
    <name type="scientific">Trypanosoma brucei</name>
    <dbReference type="NCBI Taxonomy" id="5691"/>
    <lineage>
        <taxon>Eukaryota</taxon>
        <taxon>Discoba</taxon>
        <taxon>Euglenozoa</taxon>
        <taxon>Kinetoplastea</taxon>
        <taxon>Metakinetoplastina</taxon>
        <taxon>Trypanosomatida</taxon>
        <taxon>Trypanosomatidae</taxon>
        <taxon>Trypanosoma</taxon>
    </lineage>
</organism>
<accession>M4SVQ0</accession>
<evidence type="ECO:0000256" key="7">
    <source>
        <dbReference type="ARBA" id="ARBA00023180"/>
    </source>
</evidence>
<keyword evidence="4" id="KW-0336">GPI-anchor</keyword>
<dbReference type="InterPro" id="IPR025932">
    <property type="entry name" value="Trypano_VSG_B_N_dom"/>
</dbReference>
<comment type="function">
    <text evidence="1">VSG forms a coat on the surface of the parasite. The trypanosome evades the immune response of the host by expressing a series of antigenically distinct VSGs from an estimated 1000 VSG genes.</text>
</comment>
<evidence type="ECO:0000256" key="8">
    <source>
        <dbReference type="ARBA" id="ARBA00023288"/>
    </source>
</evidence>
<evidence type="ECO:0000256" key="9">
    <source>
        <dbReference type="SAM" id="MobiDB-lite"/>
    </source>
</evidence>
<keyword evidence="8" id="KW-0449">Lipoprotein</keyword>
<feature type="domain" description="Trypanosome variant surface glycoprotein B-type N-terminal" evidence="10">
    <location>
        <begin position="90"/>
        <end position="286"/>
    </location>
</feature>
<protein>
    <submittedName>
        <fullName evidence="11">Variant surface glycoprotein 2085</fullName>
    </submittedName>
</protein>
<reference evidence="11" key="1">
    <citation type="submission" date="2013-02" db="EMBL/GenBank/DDBJ databases">
        <authorList>
            <person name="Cross G.A.M."/>
            <person name="Kim H.-S."/>
            <person name="Wickstead B."/>
        </authorList>
    </citation>
    <scope>NUCLEOTIDE SEQUENCE</scope>
    <source>
        <strain evidence="11">Lister 427</strain>
    </source>
</reference>
<keyword evidence="3" id="KW-1003">Cell membrane</keyword>
<keyword evidence="7" id="KW-0325">Glycoprotein</keyword>
<feature type="compositionally biased region" description="Basic and acidic residues" evidence="9">
    <location>
        <begin position="338"/>
        <end position="353"/>
    </location>
</feature>
<evidence type="ECO:0000256" key="6">
    <source>
        <dbReference type="ARBA" id="ARBA00023136"/>
    </source>
</evidence>
<evidence type="ECO:0000256" key="5">
    <source>
        <dbReference type="ARBA" id="ARBA00022729"/>
    </source>
</evidence>
<dbReference type="GO" id="GO:0005886">
    <property type="term" value="C:plasma membrane"/>
    <property type="evidence" value="ECO:0007669"/>
    <property type="project" value="UniProtKB-SubCell"/>
</dbReference>
<dbReference type="VEuPathDB" id="TriTrypDB:Tb1125.1.5060"/>
<proteinExistence type="predicted"/>
<dbReference type="EMBL" id="KC611391">
    <property type="protein sequence ID" value="AGH58822.1"/>
    <property type="molecule type" value="Genomic_DNA"/>
</dbReference>
<reference evidence="11" key="2">
    <citation type="journal article" date="2014" name="Mol. Biochem. Parasitol.">
        <title>Capturing the variant surface glycoprotein repertoire (the VSGnome) of Trypanosoma brucei Lister 427.</title>
        <authorList>
            <person name="Cross G.A."/>
            <person name="Kim H.S."/>
            <person name="Wickstead B."/>
        </authorList>
    </citation>
    <scope>NUCLEOTIDE SEQUENCE</scope>
    <source>
        <strain evidence="11">Lister 427</strain>
    </source>
</reference>
<evidence type="ECO:0000313" key="11">
    <source>
        <dbReference type="EMBL" id="AGH58822.1"/>
    </source>
</evidence>
<evidence type="ECO:0000256" key="1">
    <source>
        <dbReference type="ARBA" id="ARBA00002523"/>
    </source>
</evidence>
<dbReference type="Pfam" id="PF13206">
    <property type="entry name" value="VSG_B"/>
    <property type="match status" value="1"/>
</dbReference>
<evidence type="ECO:0000256" key="2">
    <source>
        <dbReference type="ARBA" id="ARBA00004609"/>
    </source>
</evidence>
<comment type="subcellular location">
    <subcellularLocation>
        <location evidence="2">Cell membrane</location>
        <topology evidence="2">Lipid-anchor</topology>
        <topology evidence="2">GPI-anchor</topology>
    </subcellularLocation>
</comment>
<evidence type="ECO:0000256" key="3">
    <source>
        <dbReference type="ARBA" id="ARBA00022475"/>
    </source>
</evidence>
<dbReference type="VEuPathDB" id="TriTrypDB:Tb927.5.110"/>
<feature type="non-terminal residue" evidence="11">
    <location>
        <position position="1"/>
    </location>
</feature>
<feature type="region of interest" description="Disordered" evidence="9">
    <location>
        <begin position="279"/>
        <end position="354"/>
    </location>
</feature>
<evidence type="ECO:0000256" key="4">
    <source>
        <dbReference type="ARBA" id="ARBA00022622"/>
    </source>
</evidence>
<dbReference type="GO" id="GO:0098552">
    <property type="term" value="C:side of membrane"/>
    <property type="evidence" value="ECO:0007669"/>
    <property type="project" value="UniProtKB-KW"/>
</dbReference>
<keyword evidence="5" id="KW-0732">Signal</keyword>
<keyword evidence="6" id="KW-0472">Membrane</keyword>
<sequence>ICRYMAFSFYCLSFPFRKVVEGGVVKMWKKLLGLVLGVTLILTYVSGAEQAILNAKEFQTLCGFVGLTGQINELLERMKGNSGVDVLLLQKKVKGILFGTGIGDVNKMSWQLYRQLDCGQDSWPPRTRGGEALARDIICLCEGTDQQPNLRDLCYAGNIKQYDFNTWGGSENHRNTWSSLKSECAKEHGEGLLAESELQEMKKQLKERLKERKDMRTSAREGTFYTYGGGKEYGLHVCDGYPTDSNGICVMYPKGSDGDNASGIEWLDKLEDLVKEVEKMNKDESAGGNTKPSTDGKPSMEKKPKSNTKPSTGENSPAKGLEGPQKDGNPNAQTTTSTEKDATTARPPEEQKSSSKIILQFVWIFLFWLFV</sequence>
<name>M4SVQ0_9TRYP</name>